<sequence length="553" mass="58184">MPLVTRRFSPRATAIGVVTGVVSFTGLSVTADNSALPIQIAGLILAGAALVTGSRRLRGADWVRSTYPDLAEGGPFFESGASPRHAAVHSVETDLHGTDRTTRFGMTVVDEQHPSSSYVTSTRTDASPELLAAAVQDRPRATVREVRGLPGAVRMTHELQQYGAKLARSIPDDIPAQQVFTVPRDGVVAPRWVTACFCVAVALSGGATAAVLPSTSAIGDVFSQVSPASDGPSDAGTGSPTPTVDSAIGRFGLDAFKGLAALAEKDAPGSTGYVLDIEFRGSTMRLDVLDRATSQRNVYRADQNDDGDFDVDEVEITLGTSSDSSARIRNSFPIATVDPAIVVQAYDEITTTAGAEQSGQDRVEITKESPDDEPLITVRIKAGDFDAKLDGTVAPIFDAEDTATLLAQTAALLPLVDVEPNESRIQSLAIGDSSTAIDLTAYPAAKRGASSHVTVSSGHFPQVTTDTDPPNYERDEFFALSQITLVRLDAIVRANAARVGAEPADTASAKFEITKRQLSGADRDSAPVLQIQVTFPTMSDSRGTYLADGTFVA</sequence>
<reference evidence="2 3" key="1">
    <citation type="journal article" date="2023" name="Virus Evol.">
        <title>Computational host range prediction-The good, the bad, and the ugly.</title>
        <authorList>
            <person name="Howell A.A."/>
            <person name="Versoza C.J."/>
            <person name="Pfeifer S.P."/>
        </authorList>
    </citation>
    <scope>NUCLEOTIDE SEQUENCE [LARGE SCALE GENOMIC DNA]</scope>
    <source>
        <strain evidence="2 3">1610/1b</strain>
    </source>
</reference>
<dbReference type="EMBL" id="CP136137">
    <property type="protein sequence ID" value="WYY07159.1"/>
    <property type="molecule type" value="Genomic_DNA"/>
</dbReference>
<organism evidence="2 3">
    <name type="scientific">Gordonia hydrophobica</name>
    <dbReference type="NCBI Taxonomy" id="40516"/>
    <lineage>
        <taxon>Bacteria</taxon>
        <taxon>Bacillati</taxon>
        <taxon>Actinomycetota</taxon>
        <taxon>Actinomycetes</taxon>
        <taxon>Mycobacteriales</taxon>
        <taxon>Gordoniaceae</taxon>
        <taxon>Gordonia</taxon>
    </lineage>
</organism>
<protein>
    <submittedName>
        <fullName evidence="2">Uncharacterized protein</fullName>
    </submittedName>
</protein>
<gene>
    <name evidence="2" type="ORF">RVF87_19470</name>
</gene>
<evidence type="ECO:0000313" key="2">
    <source>
        <dbReference type="EMBL" id="WYY07159.1"/>
    </source>
</evidence>
<feature type="region of interest" description="Disordered" evidence="1">
    <location>
        <begin position="223"/>
        <end position="244"/>
    </location>
</feature>
<proteinExistence type="predicted"/>
<keyword evidence="3" id="KW-1185">Reference proteome</keyword>
<accession>A0ABZ2U0D2</accession>
<evidence type="ECO:0000256" key="1">
    <source>
        <dbReference type="SAM" id="MobiDB-lite"/>
    </source>
</evidence>
<dbReference type="Proteomes" id="UP001479933">
    <property type="component" value="Chromosome"/>
</dbReference>
<evidence type="ECO:0000313" key="3">
    <source>
        <dbReference type="Proteomes" id="UP001479933"/>
    </source>
</evidence>
<dbReference type="RefSeq" id="WP_066167705.1">
    <property type="nucleotide sequence ID" value="NZ_CP136137.1"/>
</dbReference>
<name>A0ABZ2U0D2_9ACTN</name>